<dbReference type="EMBL" id="LAZR01036054">
    <property type="protein sequence ID" value="KKL25863.1"/>
    <property type="molecule type" value="Genomic_DNA"/>
</dbReference>
<gene>
    <name evidence="1" type="ORF">LCGC14_2401030</name>
</gene>
<protein>
    <submittedName>
        <fullName evidence="1">Uncharacterized protein</fullName>
    </submittedName>
</protein>
<comment type="caution">
    <text evidence="1">The sequence shown here is derived from an EMBL/GenBank/DDBJ whole genome shotgun (WGS) entry which is preliminary data.</text>
</comment>
<sequence length="128" mass="14566">MDIWQAIGYELSNNTDITDIVGTNIYHGDRPESGDPCINYFEVSYIVFAHNVMESPRYQISCRASTPEVAQGLARKVCVLFQSAKRAISTFDVQMATVEDKFLLKEPDTNLWHVPVDIRFLYNESIVS</sequence>
<accession>A0A0F9EPS0</accession>
<proteinExistence type="predicted"/>
<dbReference type="AlphaFoldDB" id="A0A0F9EPS0"/>
<organism evidence="1">
    <name type="scientific">marine sediment metagenome</name>
    <dbReference type="NCBI Taxonomy" id="412755"/>
    <lineage>
        <taxon>unclassified sequences</taxon>
        <taxon>metagenomes</taxon>
        <taxon>ecological metagenomes</taxon>
    </lineage>
</organism>
<evidence type="ECO:0000313" key="1">
    <source>
        <dbReference type="EMBL" id="KKL25863.1"/>
    </source>
</evidence>
<reference evidence="1" key="1">
    <citation type="journal article" date="2015" name="Nature">
        <title>Complex archaea that bridge the gap between prokaryotes and eukaryotes.</title>
        <authorList>
            <person name="Spang A."/>
            <person name="Saw J.H."/>
            <person name="Jorgensen S.L."/>
            <person name="Zaremba-Niedzwiedzka K."/>
            <person name="Martijn J."/>
            <person name="Lind A.E."/>
            <person name="van Eijk R."/>
            <person name="Schleper C."/>
            <person name="Guy L."/>
            <person name="Ettema T.J."/>
        </authorList>
    </citation>
    <scope>NUCLEOTIDE SEQUENCE</scope>
</reference>
<name>A0A0F9EPS0_9ZZZZ</name>